<evidence type="ECO:0000256" key="2">
    <source>
        <dbReference type="ARBA" id="ARBA00022803"/>
    </source>
</evidence>
<dbReference type="AlphaFoldDB" id="A0A9Q0MBF7"/>
<comment type="caution">
    <text evidence="7">The sequence shown here is derived from an EMBL/GenBank/DDBJ whole genome shotgun (WGS) entry which is preliminary data.</text>
</comment>
<protein>
    <recommendedName>
        <fullName evidence="4">RNA polymerase II-associated protein 3</fullName>
    </recommendedName>
</protein>
<sequence length="299" mass="34572">MSEKLAEELKLVGNQCFSQGKYGEAIKHYSASISVDPSNAILYSNRAMANLKLKNYFEAEQDSSSAIVLDPSFGKAYYRLGLARKELKKIKSALKSFEMSAKLSPNNVEIEKQCEALRKLIENDVKIRIDPILKKKTFQSTMPLKKIEIKNLDVQPMPSSNVDKFLSNYIEKLTMSHVPKSYKEFEKDWRELSSTTVDYKVKYLEHIDIKSLENVFSFPFDPKLLFEVIQVLSISQKYCFVVEVLEIISKMPRLELNISFFEENENEVLKTLFLKLLYVSIPLDEELFVSLAKKFMIKL</sequence>
<dbReference type="Pfam" id="PF13877">
    <property type="entry name" value="RPAP3_C"/>
    <property type="match status" value="1"/>
</dbReference>
<dbReference type="PROSITE" id="PS50005">
    <property type="entry name" value="TPR"/>
    <property type="match status" value="2"/>
</dbReference>
<dbReference type="Pfam" id="PF13414">
    <property type="entry name" value="TPR_11"/>
    <property type="match status" value="1"/>
</dbReference>
<dbReference type="InterPro" id="IPR025986">
    <property type="entry name" value="RPAP3-like_C"/>
</dbReference>
<evidence type="ECO:0000259" key="6">
    <source>
        <dbReference type="Pfam" id="PF13877"/>
    </source>
</evidence>
<evidence type="ECO:0000256" key="3">
    <source>
        <dbReference type="ARBA" id="ARBA00038275"/>
    </source>
</evidence>
<dbReference type="SMART" id="SM00028">
    <property type="entry name" value="TPR"/>
    <property type="match status" value="3"/>
</dbReference>
<dbReference type="OrthoDB" id="2942533at2759"/>
<name>A0A9Q0MBF7_BLOTA</name>
<dbReference type="OMA" id="SFRYHNA"/>
<feature type="repeat" description="TPR" evidence="5">
    <location>
        <begin position="6"/>
        <end position="39"/>
    </location>
</feature>
<comment type="similarity">
    <text evidence="3">Belongs to the RPAP3 family.</text>
</comment>
<gene>
    <name evidence="7" type="ORF">RDWZM_001114</name>
</gene>
<organism evidence="7 8">
    <name type="scientific">Blomia tropicalis</name>
    <name type="common">Mite</name>
    <dbReference type="NCBI Taxonomy" id="40697"/>
    <lineage>
        <taxon>Eukaryota</taxon>
        <taxon>Metazoa</taxon>
        <taxon>Ecdysozoa</taxon>
        <taxon>Arthropoda</taxon>
        <taxon>Chelicerata</taxon>
        <taxon>Arachnida</taxon>
        <taxon>Acari</taxon>
        <taxon>Acariformes</taxon>
        <taxon>Sarcoptiformes</taxon>
        <taxon>Astigmata</taxon>
        <taxon>Glycyphagoidea</taxon>
        <taxon>Echimyopodidae</taxon>
        <taxon>Blomia</taxon>
    </lineage>
</organism>
<keyword evidence="8" id="KW-1185">Reference proteome</keyword>
<evidence type="ECO:0000256" key="4">
    <source>
        <dbReference type="ARBA" id="ARBA00040133"/>
    </source>
</evidence>
<dbReference type="InterPro" id="IPR051966">
    <property type="entry name" value="RPAP3"/>
</dbReference>
<dbReference type="PANTHER" id="PTHR46423">
    <property type="entry name" value="RNA POLYMERASE II-ASSOCIATED PROTEIN 3"/>
    <property type="match status" value="1"/>
</dbReference>
<evidence type="ECO:0000313" key="8">
    <source>
        <dbReference type="Proteomes" id="UP001142055"/>
    </source>
</evidence>
<dbReference type="GO" id="GO:0101031">
    <property type="term" value="C:protein folding chaperone complex"/>
    <property type="evidence" value="ECO:0007669"/>
    <property type="project" value="TreeGrafter"/>
</dbReference>
<dbReference type="InterPro" id="IPR019734">
    <property type="entry name" value="TPR_rpt"/>
</dbReference>
<dbReference type="Proteomes" id="UP001142055">
    <property type="component" value="Chromosome 1"/>
</dbReference>
<keyword evidence="2 5" id="KW-0802">TPR repeat</keyword>
<feature type="repeat" description="TPR" evidence="5">
    <location>
        <begin position="74"/>
        <end position="107"/>
    </location>
</feature>
<keyword evidence="1" id="KW-0677">Repeat</keyword>
<evidence type="ECO:0000256" key="1">
    <source>
        <dbReference type="ARBA" id="ARBA00022737"/>
    </source>
</evidence>
<evidence type="ECO:0000313" key="7">
    <source>
        <dbReference type="EMBL" id="KAJ6222569.1"/>
    </source>
</evidence>
<reference evidence="7" key="1">
    <citation type="submission" date="2022-12" db="EMBL/GenBank/DDBJ databases">
        <title>Genome assemblies of Blomia tropicalis.</title>
        <authorList>
            <person name="Cui Y."/>
        </authorList>
    </citation>
    <scope>NUCLEOTIDE SEQUENCE</scope>
    <source>
        <tissue evidence="7">Adult mites</tissue>
    </source>
</reference>
<proteinExistence type="inferred from homology"/>
<dbReference type="Pfam" id="PF13181">
    <property type="entry name" value="TPR_8"/>
    <property type="match status" value="1"/>
</dbReference>
<evidence type="ECO:0000256" key="5">
    <source>
        <dbReference type="PROSITE-ProRule" id="PRU00339"/>
    </source>
</evidence>
<dbReference type="InterPro" id="IPR011990">
    <property type="entry name" value="TPR-like_helical_dom_sf"/>
</dbReference>
<accession>A0A9Q0MBF7</accession>
<dbReference type="SUPFAM" id="SSF48452">
    <property type="entry name" value="TPR-like"/>
    <property type="match status" value="1"/>
</dbReference>
<dbReference type="PANTHER" id="PTHR46423:SF1">
    <property type="entry name" value="RNA POLYMERASE II-ASSOCIATED PROTEIN 3"/>
    <property type="match status" value="1"/>
</dbReference>
<dbReference type="Gene3D" id="1.25.40.10">
    <property type="entry name" value="Tetratricopeptide repeat domain"/>
    <property type="match status" value="1"/>
</dbReference>
<dbReference type="EMBL" id="JAPWDV010000001">
    <property type="protein sequence ID" value="KAJ6222569.1"/>
    <property type="molecule type" value="Genomic_DNA"/>
</dbReference>
<feature type="domain" description="RNA-polymerase II-associated protein 3-like C-terminal" evidence="6">
    <location>
        <begin position="179"/>
        <end position="265"/>
    </location>
</feature>